<evidence type="ECO:0000313" key="2">
    <source>
        <dbReference type="Proteomes" id="UP000762676"/>
    </source>
</evidence>
<dbReference type="PANTHER" id="PTHR46060">
    <property type="entry name" value="MARINER MOS1 TRANSPOSASE-LIKE PROTEIN"/>
    <property type="match status" value="1"/>
</dbReference>
<comment type="caution">
    <text evidence="1">The sequence shown here is derived from an EMBL/GenBank/DDBJ whole genome shotgun (WGS) entry which is preliminary data.</text>
</comment>
<accession>A0AAV4H4I1</accession>
<reference evidence="1 2" key="1">
    <citation type="journal article" date="2021" name="Elife">
        <title>Chloroplast acquisition without the gene transfer in kleptoplastic sea slugs, Plakobranchus ocellatus.</title>
        <authorList>
            <person name="Maeda T."/>
            <person name="Takahashi S."/>
            <person name="Yoshida T."/>
            <person name="Shimamura S."/>
            <person name="Takaki Y."/>
            <person name="Nagai Y."/>
            <person name="Toyoda A."/>
            <person name="Suzuki Y."/>
            <person name="Arimoto A."/>
            <person name="Ishii H."/>
            <person name="Satoh N."/>
            <person name="Nishiyama T."/>
            <person name="Hasebe M."/>
            <person name="Maruyama T."/>
            <person name="Minagawa J."/>
            <person name="Obokata J."/>
            <person name="Shigenobu S."/>
        </authorList>
    </citation>
    <scope>NUCLEOTIDE SEQUENCE [LARGE SCALE GENOMIC DNA]</scope>
</reference>
<name>A0AAV4H4I1_9GAST</name>
<dbReference type="EMBL" id="BMAT01005366">
    <property type="protein sequence ID" value="GFR91953.1"/>
    <property type="molecule type" value="Genomic_DNA"/>
</dbReference>
<gene>
    <name evidence="1" type="ORF">ElyMa_002605700</name>
</gene>
<keyword evidence="2" id="KW-1185">Reference proteome</keyword>
<dbReference type="InterPro" id="IPR052709">
    <property type="entry name" value="Transposase-MT_Hybrid"/>
</dbReference>
<dbReference type="Proteomes" id="UP000762676">
    <property type="component" value="Unassembled WGS sequence"/>
</dbReference>
<sequence length="177" mass="20125">MPRPRVYQWCIWFGEGRTSLDDEPKSGRTKTSTNEENTTCVDELIKCDRRIKMGEIALKLEIPSNKARLNDLETSILSRDPKVQSAEVRSQIDGFRVLGCRRCDPLDILQQHQCINAAQYCSTLDHLRDAIRRKRPGLLRRGVLLLAQLWDPSFQQTLQLHSNGCSATLGNSPSFCP</sequence>
<dbReference type="PANTHER" id="PTHR46060:SF1">
    <property type="entry name" value="MARINER MOS1 TRANSPOSASE-LIKE PROTEIN"/>
    <property type="match status" value="1"/>
</dbReference>
<evidence type="ECO:0000313" key="1">
    <source>
        <dbReference type="EMBL" id="GFR91953.1"/>
    </source>
</evidence>
<dbReference type="AlphaFoldDB" id="A0AAV4H4I1"/>
<organism evidence="1 2">
    <name type="scientific">Elysia marginata</name>
    <dbReference type="NCBI Taxonomy" id="1093978"/>
    <lineage>
        <taxon>Eukaryota</taxon>
        <taxon>Metazoa</taxon>
        <taxon>Spiralia</taxon>
        <taxon>Lophotrochozoa</taxon>
        <taxon>Mollusca</taxon>
        <taxon>Gastropoda</taxon>
        <taxon>Heterobranchia</taxon>
        <taxon>Euthyneura</taxon>
        <taxon>Panpulmonata</taxon>
        <taxon>Sacoglossa</taxon>
        <taxon>Placobranchoidea</taxon>
        <taxon>Plakobranchidae</taxon>
        <taxon>Elysia</taxon>
    </lineage>
</organism>
<protein>
    <submittedName>
        <fullName evidence="1">Histone-lysine N-methyltransferase SETMAR</fullName>
    </submittedName>
</protein>
<proteinExistence type="predicted"/>